<organism evidence="1 2">
    <name type="scientific">Trichuris muris</name>
    <name type="common">Mouse whipworm</name>
    <dbReference type="NCBI Taxonomy" id="70415"/>
    <lineage>
        <taxon>Eukaryota</taxon>
        <taxon>Metazoa</taxon>
        <taxon>Ecdysozoa</taxon>
        <taxon>Nematoda</taxon>
        <taxon>Enoplea</taxon>
        <taxon>Dorylaimia</taxon>
        <taxon>Trichinellida</taxon>
        <taxon>Trichuridae</taxon>
        <taxon>Trichuris</taxon>
    </lineage>
</organism>
<keyword evidence="1" id="KW-1185">Reference proteome</keyword>
<name>A0A5S6QQM1_TRIMR</name>
<protein>
    <submittedName>
        <fullName evidence="2">Uncharacterized protein</fullName>
    </submittedName>
</protein>
<reference evidence="2" key="1">
    <citation type="submission" date="2019-12" db="UniProtKB">
        <authorList>
            <consortium name="WormBaseParasite"/>
        </authorList>
    </citation>
    <scope>IDENTIFICATION</scope>
</reference>
<dbReference type="WBParaSite" id="TMUE_2000009469.1">
    <property type="protein sequence ID" value="TMUE_2000009469.1"/>
    <property type="gene ID" value="WBGene00288214"/>
</dbReference>
<dbReference type="AlphaFoldDB" id="A0A5S6QQM1"/>
<sequence length="124" mass="13466">MRWLVKLDVSPAFPCYHDRVDGKQTPHGNKVALCRGILNCGQPASMDHRAEVCATSTSSSFIDQVAGNLSSLAVSNSGGKVGAARSGHCRNQPSFGGDLPCRVIRFTPDRQSTFRNYEELQLDV</sequence>
<evidence type="ECO:0000313" key="2">
    <source>
        <dbReference type="WBParaSite" id="TMUE_2000009469.1"/>
    </source>
</evidence>
<proteinExistence type="predicted"/>
<evidence type="ECO:0000313" key="1">
    <source>
        <dbReference type="Proteomes" id="UP000046395"/>
    </source>
</evidence>
<dbReference type="Proteomes" id="UP000046395">
    <property type="component" value="Unassembled WGS sequence"/>
</dbReference>
<accession>A0A5S6QQM1</accession>